<sequence>MGKQRKDEETRGDIAAPSRSSVLQDPAASRNGCAVLHWRSGRSGAPSPRSLLLSALRDGAAMGAAS</sequence>
<organism evidence="2">
    <name type="scientific">Rhizobium rhizogenes</name>
    <name type="common">Agrobacterium rhizogenes</name>
    <dbReference type="NCBI Taxonomy" id="359"/>
    <lineage>
        <taxon>Bacteria</taxon>
        <taxon>Pseudomonadati</taxon>
        <taxon>Pseudomonadota</taxon>
        <taxon>Alphaproteobacteria</taxon>
        <taxon>Hyphomicrobiales</taxon>
        <taxon>Rhizobiaceae</taxon>
        <taxon>Rhizobium/Agrobacterium group</taxon>
        <taxon>Rhizobium</taxon>
    </lineage>
</organism>
<name>A0A2Z2PMV7_RHIRH</name>
<proteinExistence type="predicted"/>
<evidence type="ECO:0000256" key="1">
    <source>
        <dbReference type="SAM" id="MobiDB-lite"/>
    </source>
</evidence>
<evidence type="ECO:0000313" key="2">
    <source>
        <dbReference type="EMBL" id="ASK44013.1"/>
    </source>
</evidence>
<dbReference type="RefSeq" id="WP_045024869.1">
    <property type="nucleotide sequence ID" value="NZ_JAAMCQ010000027.1"/>
</dbReference>
<geneLocation type="plasmid" evidence="2">
    <name>pTi_CFBP1905</name>
</geneLocation>
<feature type="compositionally biased region" description="Basic and acidic residues" evidence="1">
    <location>
        <begin position="1"/>
        <end position="12"/>
    </location>
</feature>
<dbReference type="AlphaFoldDB" id="A0A2Z2PMV7"/>
<accession>A0A2Z2PMV7</accession>
<protein>
    <submittedName>
        <fullName evidence="2">Uncharacterized protein</fullName>
    </submittedName>
</protein>
<reference evidence="2" key="1">
    <citation type="submission" date="2016-10" db="EMBL/GenBank/DDBJ databases">
        <title>Agrobacterium Ti plasmids: Classification based on T-DNA and Vir regions organization.</title>
        <authorList>
            <person name="Nabi N."/>
            <person name="Vial L."/>
            <person name="Ben Hafsa A."/>
            <person name="Chapulliot D."/>
            <person name="Berard A."/>
            <person name="Chauveau A."/>
            <person name="Le Paslier M.-C."/>
            <person name="Harzallah Skhiri F."/>
            <person name="Brunel D."/>
            <person name="Nesme X."/>
            <person name="Chaouachi M."/>
        </authorList>
    </citation>
    <scope>NUCLEOTIDE SEQUENCE</scope>
    <source>
        <strain evidence="2">CFBP1905</strain>
        <plasmid evidence="2">pTi_CFBP1905</plasmid>
    </source>
</reference>
<dbReference type="EMBL" id="KY000043">
    <property type="protein sequence ID" value="ASK44013.1"/>
    <property type="molecule type" value="Genomic_DNA"/>
</dbReference>
<keyword evidence="2" id="KW-0614">Plasmid</keyword>
<feature type="region of interest" description="Disordered" evidence="1">
    <location>
        <begin position="1"/>
        <end position="29"/>
    </location>
</feature>